<comment type="caution">
    <text evidence="7">The sequence shown here is derived from an EMBL/GenBank/DDBJ whole genome shotgun (WGS) entry which is preliminary data.</text>
</comment>
<dbReference type="InterPro" id="IPR003841">
    <property type="entry name" value="Na/Pi_transpt"/>
</dbReference>
<dbReference type="PANTHER" id="PTHR10010">
    <property type="entry name" value="SOLUTE CARRIER FAMILY 34 SODIUM PHOSPHATE , MEMBER 2-RELATED"/>
    <property type="match status" value="1"/>
</dbReference>
<gene>
    <name evidence="7" type="ORF">JOC73_002481</name>
</gene>
<proteinExistence type="predicted"/>
<dbReference type="PANTHER" id="PTHR10010:SF46">
    <property type="entry name" value="SODIUM-DEPENDENT PHOSPHATE TRANSPORT PROTEIN 2B"/>
    <property type="match status" value="1"/>
</dbReference>
<evidence type="ECO:0000256" key="5">
    <source>
        <dbReference type="ARBA" id="ARBA00023136"/>
    </source>
</evidence>
<comment type="subcellular location">
    <subcellularLocation>
        <location evidence="1">Cell membrane</location>
        <topology evidence="1">Multi-pass membrane protein</topology>
    </subcellularLocation>
</comment>
<evidence type="ECO:0000313" key="8">
    <source>
        <dbReference type="Proteomes" id="UP001314796"/>
    </source>
</evidence>
<dbReference type="EMBL" id="JAFBEE010000020">
    <property type="protein sequence ID" value="MBM7615907.1"/>
    <property type="molecule type" value="Genomic_DNA"/>
</dbReference>
<dbReference type="NCBIfam" id="NF037997">
    <property type="entry name" value="Na_Pi_symport"/>
    <property type="match status" value="1"/>
</dbReference>
<evidence type="ECO:0000256" key="4">
    <source>
        <dbReference type="ARBA" id="ARBA00022989"/>
    </source>
</evidence>
<protein>
    <submittedName>
        <fullName evidence="7">Phosphate:Na+ symporter</fullName>
    </submittedName>
</protein>
<accession>A0ABS2NSH3</accession>
<feature type="transmembrane region" description="Helical" evidence="6">
    <location>
        <begin position="134"/>
        <end position="153"/>
    </location>
</feature>
<dbReference type="InterPro" id="IPR004633">
    <property type="entry name" value="NaPi_cotrn-rel/YqeW-like"/>
</dbReference>
<feature type="transmembrane region" description="Helical" evidence="6">
    <location>
        <begin position="43"/>
        <end position="61"/>
    </location>
</feature>
<feature type="transmembrane region" description="Helical" evidence="6">
    <location>
        <begin position="244"/>
        <end position="266"/>
    </location>
</feature>
<sequence>MFTIVLGVACGLGIFLIGMRFLTNGLKSLTSGRLKHKIQNAKIHPIIGLLIGTFVTMLIQSSSGTTVLLVGLVEAGLLTLPQVVPMIMGANIGTTITAQLIAFQIGQFAPLLLITGVLLSMTEGKRKLRLLGEVMTGLSLIFIGMNILGNGLAPLQEYMRFQEILAELGDTPIFGVLMGFCVTAIIQSSSTGIAILQSLAYNHTLNIFSAVPILFGQNIGTCVTTIIASANLSSVAKRTACIHLLFNLLGVILLFPFISYLCRFALLLAPYNPARQIAHAHSLFNVIITLLILPFRSLLVTAANLMIKD</sequence>
<evidence type="ECO:0000256" key="3">
    <source>
        <dbReference type="ARBA" id="ARBA00022692"/>
    </source>
</evidence>
<feature type="transmembrane region" description="Helical" evidence="6">
    <location>
        <begin position="67"/>
        <end position="88"/>
    </location>
</feature>
<dbReference type="RefSeq" id="WP_204403619.1">
    <property type="nucleotide sequence ID" value="NZ_JAFBEE010000020.1"/>
</dbReference>
<reference evidence="7 8" key="1">
    <citation type="submission" date="2021-01" db="EMBL/GenBank/DDBJ databases">
        <title>Genomic Encyclopedia of Type Strains, Phase IV (KMG-IV): sequencing the most valuable type-strain genomes for metagenomic binning, comparative biology and taxonomic classification.</title>
        <authorList>
            <person name="Goeker M."/>
        </authorList>
    </citation>
    <scope>NUCLEOTIDE SEQUENCE [LARGE SCALE GENOMIC DNA]</scope>
    <source>
        <strain evidence="7 8">DSM 25890</strain>
    </source>
</reference>
<feature type="transmembrane region" description="Helical" evidence="6">
    <location>
        <begin position="207"/>
        <end position="232"/>
    </location>
</feature>
<evidence type="ECO:0000256" key="1">
    <source>
        <dbReference type="ARBA" id="ARBA00004651"/>
    </source>
</evidence>
<dbReference type="NCBIfam" id="TIGR00704">
    <property type="entry name" value="NaPi_cotrn_rel"/>
    <property type="match status" value="1"/>
</dbReference>
<feature type="transmembrane region" description="Helical" evidence="6">
    <location>
        <begin position="286"/>
        <end position="307"/>
    </location>
</feature>
<keyword evidence="2" id="KW-1003">Cell membrane</keyword>
<organism evidence="7 8">
    <name type="scientific">Alkaliphilus hydrothermalis</name>
    <dbReference type="NCBI Taxonomy" id="1482730"/>
    <lineage>
        <taxon>Bacteria</taxon>
        <taxon>Bacillati</taxon>
        <taxon>Bacillota</taxon>
        <taxon>Clostridia</taxon>
        <taxon>Peptostreptococcales</taxon>
        <taxon>Natronincolaceae</taxon>
        <taxon>Alkaliphilus</taxon>
    </lineage>
</organism>
<feature type="transmembrane region" description="Helical" evidence="6">
    <location>
        <begin position="6"/>
        <end position="22"/>
    </location>
</feature>
<evidence type="ECO:0000313" key="7">
    <source>
        <dbReference type="EMBL" id="MBM7615907.1"/>
    </source>
</evidence>
<keyword evidence="8" id="KW-1185">Reference proteome</keyword>
<keyword evidence="3 6" id="KW-0812">Transmembrane</keyword>
<feature type="transmembrane region" description="Helical" evidence="6">
    <location>
        <begin position="100"/>
        <end position="122"/>
    </location>
</feature>
<keyword evidence="5 6" id="KW-0472">Membrane</keyword>
<evidence type="ECO:0000256" key="6">
    <source>
        <dbReference type="SAM" id="Phobius"/>
    </source>
</evidence>
<dbReference type="Proteomes" id="UP001314796">
    <property type="component" value="Unassembled WGS sequence"/>
</dbReference>
<evidence type="ECO:0000256" key="2">
    <source>
        <dbReference type="ARBA" id="ARBA00022475"/>
    </source>
</evidence>
<keyword evidence="4 6" id="KW-1133">Transmembrane helix</keyword>
<dbReference type="Pfam" id="PF02690">
    <property type="entry name" value="Na_Pi_cotrans"/>
    <property type="match status" value="1"/>
</dbReference>
<feature type="transmembrane region" description="Helical" evidence="6">
    <location>
        <begin position="173"/>
        <end position="195"/>
    </location>
</feature>
<name>A0ABS2NSH3_9FIRM</name>